<dbReference type="PATRIC" id="fig|926566.3.peg.1462"/>
<dbReference type="Pfam" id="PF02547">
    <property type="entry name" value="Queuosine_synth"/>
    <property type="match status" value="1"/>
</dbReference>
<name>I3ZEX0_TERRK</name>
<dbReference type="PANTHER" id="PTHR30307">
    <property type="entry name" value="S-ADENOSYLMETHIONINE:TRNA RIBOSYLTRANSFERASE-ISOMERASE"/>
    <property type="match status" value="1"/>
</dbReference>
<comment type="pathway">
    <text evidence="2 13">tRNA modification; tRNA-queuosine biosynthesis.</text>
</comment>
<evidence type="ECO:0000256" key="4">
    <source>
        <dbReference type="ARBA" id="ARBA00022490"/>
    </source>
</evidence>
<keyword evidence="4 13" id="KW-0963">Cytoplasm</keyword>
<evidence type="ECO:0000256" key="8">
    <source>
        <dbReference type="ARBA" id="ARBA00052751"/>
    </source>
</evidence>
<dbReference type="STRING" id="926566.Terro_1481"/>
<dbReference type="OrthoDB" id="9805933at2"/>
<keyword evidence="15" id="KW-1185">Reference proteome</keyword>
<evidence type="ECO:0000256" key="6">
    <source>
        <dbReference type="ARBA" id="ARBA00022691"/>
    </source>
</evidence>
<evidence type="ECO:0000256" key="5">
    <source>
        <dbReference type="ARBA" id="ARBA00022679"/>
    </source>
</evidence>
<dbReference type="EC" id="2.4.99.17" evidence="10 13"/>
<evidence type="ECO:0000256" key="3">
    <source>
        <dbReference type="ARBA" id="ARBA00011245"/>
    </source>
</evidence>
<protein>
    <recommendedName>
        <fullName evidence="11 13">S-adenosylmethionine:tRNA ribosyltransferase-isomerase</fullName>
        <ecNumber evidence="10 13">2.4.99.17</ecNumber>
    </recommendedName>
    <alternativeName>
        <fullName evidence="12 13">Queuosine biosynthesis protein QueA</fullName>
    </alternativeName>
</protein>
<keyword evidence="5 13" id="KW-0808">Transferase</keyword>
<dbReference type="FunFam" id="3.40.1780.10:FF:000001">
    <property type="entry name" value="S-adenosylmethionine:tRNA ribosyltransferase-isomerase"/>
    <property type="match status" value="1"/>
</dbReference>
<sequence>MRVTDFDFDLPPELIAQHPPAERGDSRMMTVARTTGALADRHFRDLPSLLQPGDLLIMNDSRVIPARLFARRAGLRTQANSPSPTGHVEVLLTQPLGDGRWRALVKPGRKVPVGERLIFEEQPTARKSGAPFLREANEWNPRESASSLEADVIEAGEFGERTLQFAPTPDFFGTLDRLGHMPLPPYIRRNDDEPEDRTRYQTVYAGANTHGSAAAPTAGLHFTPQILDQIRQRGVETAHITLHVGLGTFQPVRADDLSDIRLHEEHYTLPAATADAILRAKADHRRIVAVGTTTTRTLEHVAATSQLHAHSGSTSIFLQPGHRFALVDALLTNFHLPKSTLLMLVSAFAGEHGRENVLAAYRHAVDERYRFFSYGDCMFLG</sequence>
<dbReference type="EMBL" id="CP003379">
    <property type="protein sequence ID" value="AFL87788.1"/>
    <property type="molecule type" value="Genomic_DNA"/>
</dbReference>
<dbReference type="KEGG" id="trs:Terro_1481"/>
<dbReference type="NCBIfam" id="NF001140">
    <property type="entry name" value="PRK00147.1"/>
    <property type="match status" value="1"/>
</dbReference>
<evidence type="ECO:0000313" key="14">
    <source>
        <dbReference type="EMBL" id="AFL87788.1"/>
    </source>
</evidence>
<organism evidence="14 15">
    <name type="scientific">Terriglobus roseus (strain DSM 18391 / NRRL B-41598 / KBS 63)</name>
    <dbReference type="NCBI Taxonomy" id="926566"/>
    <lineage>
        <taxon>Bacteria</taxon>
        <taxon>Pseudomonadati</taxon>
        <taxon>Acidobacteriota</taxon>
        <taxon>Terriglobia</taxon>
        <taxon>Terriglobales</taxon>
        <taxon>Acidobacteriaceae</taxon>
        <taxon>Terriglobus</taxon>
    </lineage>
</organism>
<comment type="function">
    <text evidence="13">Transfers and isomerizes the ribose moiety from AdoMet to the 7-aminomethyl group of 7-deazaguanine (preQ1-tRNA) to give epoxyqueuosine (oQ-tRNA).</text>
</comment>
<keyword evidence="6 13" id="KW-0949">S-adenosyl-L-methionine</keyword>
<keyword evidence="14" id="KW-0413">Isomerase</keyword>
<comment type="catalytic activity">
    <reaction evidence="8 13">
        <text>7-aminomethyl-7-carbaguanosine(34) in tRNA + S-adenosyl-L-methionine = epoxyqueuosine(34) in tRNA + adenine + L-methionine + 2 H(+)</text>
        <dbReference type="Rhea" id="RHEA:32155"/>
        <dbReference type="Rhea" id="RHEA-COMP:10342"/>
        <dbReference type="Rhea" id="RHEA-COMP:18582"/>
        <dbReference type="ChEBI" id="CHEBI:15378"/>
        <dbReference type="ChEBI" id="CHEBI:16708"/>
        <dbReference type="ChEBI" id="CHEBI:57844"/>
        <dbReference type="ChEBI" id="CHEBI:59789"/>
        <dbReference type="ChEBI" id="CHEBI:82833"/>
        <dbReference type="ChEBI" id="CHEBI:194443"/>
        <dbReference type="EC" id="2.4.99.17"/>
    </reaction>
</comment>
<evidence type="ECO:0000256" key="2">
    <source>
        <dbReference type="ARBA" id="ARBA00004691"/>
    </source>
</evidence>
<dbReference type="eggNOG" id="COG0809">
    <property type="taxonomic scope" value="Bacteria"/>
</dbReference>
<dbReference type="HOGENOM" id="CLU_039110_1_1_0"/>
<keyword evidence="7 13" id="KW-0671">Queuosine biosynthesis</keyword>
<dbReference type="Gene3D" id="2.40.10.240">
    <property type="entry name" value="QueA-like"/>
    <property type="match status" value="1"/>
</dbReference>
<dbReference type="InterPro" id="IPR042118">
    <property type="entry name" value="QueA_dom1"/>
</dbReference>
<evidence type="ECO:0000256" key="7">
    <source>
        <dbReference type="ARBA" id="ARBA00022785"/>
    </source>
</evidence>
<evidence type="ECO:0000256" key="1">
    <source>
        <dbReference type="ARBA" id="ARBA00004496"/>
    </source>
</evidence>
<dbReference type="RefSeq" id="WP_014785357.1">
    <property type="nucleotide sequence ID" value="NC_018014.1"/>
</dbReference>
<accession>I3ZEX0</accession>
<evidence type="ECO:0000256" key="11">
    <source>
        <dbReference type="ARBA" id="ARBA00069325"/>
    </source>
</evidence>
<reference evidence="14 15" key="1">
    <citation type="submission" date="2012-06" db="EMBL/GenBank/DDBJ databases">
        <title>Complete genome of Terriglobus roseus DSM 18391.</title>
        <authorList>
            <consortium name="US DOE Joint Genome Institute (JGI-PGF)"/>
            <person name="Lucas S."/>
            <person name="Copeland A."/>
            <person name="Lapidus A."/>
            <person name="Glavina del Rio T."/>
            <person name="Dalin E."/>
            <person name="Tice H."/>
            <person name="Bruce D."/>
            <person name="Goodwin L."/>
            <person name="Pitluck S."/>
            <person name="Peters L."/>
            <person name="Mikhailova N."/>
            <person name="Munk A.C.C."/>
            <person name="Kyrpides N."/>
            <person name="Mavromatis K."/>
            <person name="Ivanova N."/>
            <person name="Brettin T."/>
            <person name="Detter J.C."/>
            <person name="Han C."/>
            <person name="Larimer F."/>
            <person name="Land M."/>
            <person name="Hauser L."/>
            <person name="Markowitz V."/>
            <person name="Cheng J.-F."/>
            <person name="Hugenholtz P."/>
            <person name="Woyke T."/>
            <person name="Wu D."/>
            <person name="Brambilla E."/>
            <person name="Klenk H.-P."/>
            <person name="Eisen J.A."/>
        </authorList>
    </citation>
    <scope>NUCLEOTIDE SEQUENCE [LARGE SCALE GENOMIC DNA]</scope>
    <source>
        <strain evidence="15">DSM 18391 / NRRL B-41598 / KBS 63</strain>
    </source>
</reference>
<evidence type="ECO:0000256" key="9">
    <source>
        <dbReference type="ARBA" id="ARBA00061210"/>
    </source>
</evidence>
<dbReference type="PANTHER" id="PTHR30307:SF0">
    <property type="entry name" value="S-ADENOSYLMETHIONINE:TRNA RIBOSYLTRANSFERASE-ISOMERASE"/>
    <property type="match status" value="1"/>
</dbReference>
<dbReference type="UniPathway" id="UPA00392"/>
<dbReference type="Proteomes" id="UP000006056">
    <property type="component" value="Chromosome"/>
</dbReference>
<evidence type="ECO:0000313" key="15">
    <source>
        <dbReference type="Proteomes" id="UP000006056"/>
    </source>
</evidence>
<dbReference type="SUPFAM" id="SSF111337">
    <property type="entry name" value="QueA-like"/>
    <property type="match status" value="1"/>
</dbReference>
<dbReference type="GO" id="GO:0051075">
    <property type="term" value="F:S-adenosylmethionine:tRNA ribosyltransferase-isomerase activity"/>
    <property type="evidence" value="ECO:0007669"/>
    <property type="project" value="UniProtKB-EC"/>
</dbReference>
<dbReference type="Gene3D" id="3.40.1780.10">
    <property type="entry name" value="QueA-like"/>
    <property type="match status" value="1"/>
</dbReference>
<dbReference type="NCBIfam" id="TIGR00113">
    <property type="entry name" value="queA"/>
    <property type="match status" value="1"/>
</dbReference>
<comment type="subunit">
    <text evidence="3 13">Monomer.</text>
</comment>
<gene>
    <name evidence="13" type="primary">queA</name>
    <name evidence="14" type="ordered locus">Terro_1481</name>
</gene>
<dbReference type="GO" id="GO:0005737">
    <property type="term" value="C:cytoplasm"/>
    <property type="evidence" value="ECO:0007669"/>
    <property type="project" value="UniProtKB-SubCell"/>
</dbReference>
<dbReference type="InterPro" id="IPR042119">
    <property type="entry name" value="QueA_dom2"/>
</dbReference>
<comment type="similarity">
    <text evidence="9 13">Belongs to the QueA family.</text>
</comment>
<dbReference type="GO" id="GO:0008616">
    <property type="term" value="P:tRNA queuosine(34) biosynthetic process"/>
    <property type="evidence" value="ECO:0007669"/>
    <property type="project" value="UniProtKB-UniRule"/>
</dbReference>
<dbReference type="InterPro" id="IPR036100">
    <property type="entry name" value="QueA_sf"/>
</dbReference>
<dbReference type="HAMAP" id="MF_00113">
    <property type="entry name" value="QueA"/>
    <property type="match status" value="1"/>
</dbReference>
<evidence type="ECO:0000256" key="10">
    <source>
        <dbReference type="ARBA" id="ARBA00066503"/>
    </source>
</evidence>
<evidence type="ECO:0000256" key="12">
    <source>
        <dbReference type="ARBA" id="ARBA00076160"/>
    </source>
</evidence>
<dbReference type="InterPro" id="IPR003699">
    <property type="entry name" value="QueA"/>
</dbReference>
<evidence type="ECO:0000256" key="13">
    <source>
        <dbReference type="HAMAP-Rule" id="MF_00113"/>
    </source>
</evidence>
<proteinExistence type="inferred from homology"/>
<dbReference type="AlphaFoldDB" id="I3ZEX0"/>
<comment type="subcellular location">
    <subcellularLocation>
        <location evidence="1 13">Cytoplasm</location>
    </subcellularLocation>
</comment>